<accession>A0A841PKG3</accession>
<proteinExistence type="predicted"/>
<reference evidence="1 2" key="1">
    <citation type="submission" date="2020-08" db="EMBL/GenBank/DDBJ databases">
        <title>Genomic Encyclopedia of Type Strains, Phase IV (KMG-IV): sequencing the most valuable type-strain genomes for metagenomic binning, comparative biology and taxonomic classification.</title>
        <authorList>
            <person name="Goeker M."/>
        </authorList>
    </citation>
    <scope>NUCLEOTIDE SEQUENCE [LARGE SCALE GENOMIC DNA]</scope>
    <source>
        <strain evidence="1 2">DSM 100039</strain>
    </source>
</reference>
<sequence length="73" mass="7790">MMAAFAPPIANPGILESPTYAVTLKAAHASLADLAAQTGDPDRAVLRDALSVLDRAQFDRFLFDDACRALMRG</sequence>
<dbReference type="Proteomes" id="UP000556329">
    <property type="component" value="Unassembled WGS sequence"/>
</dbReference>
<organism evidence="1 2">
    <name type="scientific">Mesorhizobium sangaii</name>
    <dbReference type="NCBI Taxonomy" id="505389"/>
    <lineage>
        <taxon>Bacteria</taxon>
        <taxon>Pseudomonadati</taxon>
        <taxon>Pseudomonadota</taxon>
        <taxon>Alphaproteobacteria</taxon>
        <taxon>Hyphomicrobiales</taxon>
        <taxon>Phyllobacteriaceae</taxon>
        <taxon>Mesorhizobium</taxon>
    </lineage>
</organism>
<dbReference type="EMBL" id="JACHEF010000014">
    <property type="protein sequence ID" value="MBB6414113.1"/>
    <property type="molecule type" value="Genomic_DNA"/>
</dbReference>
<name>A0A841PKG3_9HYPH</name>
<comment type="caution">
    <text evidence="1">The sequence shown here is derived from an EMBL/GenBank/DDBJ whole genome shotgun (WGS) entry which is preliminary data.</text>
</comment>
<dbReference type="AlphaFoldDB" id="A0A841PKG3"/>
<protein>
    <submittedName>
        <fullName evidence="1">Uncharacterized protein</fullName>
    </submittedName>
</protein>
<keyword evidence="2" id="KW-1185">Reference proteome</keyword>
<evidence type="ECO:0000313" key="1">
    <source>
        <dbReference type="EMBL" id="MBB6414113.1"/>
    </source>
</evidence>
<gene>
    <name evidence="1" type="ORF">HNQ71_006822</name>
</gene>
<evidence type="ECO:0000313" key="2">
    <source>
        <dbReference type="Proteomes" id="UP000556329"/>
    </source>
</evidence>